<feature type="region of interest" description="Disordered" evidence="1">
    <location>
        <begin position="300"/>
        <end position="324"/>
    </location>
</feature>
<evidence type="ECO:0000313" key="4">
    <source>
        <dbReference type="EMBL" id="KTD34741.1"/>
    </source>
</evidence>
<feature type="transmembrane region" description="Helical" evidence="2">
    <location>
        <begin position="379"/>
        <end position="402"/>
    </location>
</feature>
<gene>
    <name evidence="4" type="ORF">Lmor_1274</name>
    <name evidence="5" type="ORF">NCTC12239_02963</name>
</gene>
<protein>
    <submittedName>
        <fullName evidence="5">Dot/Icm secretion system substrate</fullName>
    </submittedName>
    <submittedName>
        <fullName evidence="4">Substrate of the Dot/Icm secretion system</fullName>
    </submittedName>
</protein>
<sequence length="502" mass="54130">MALSEKIKLESYNTLVHLYQSRLNETDKEILNHINNYAADNDIPLHLQGKAITDYLVNQIKLAKSEHNEDLPGTANLIYGLVLEHMDSLSKSNRSRHSNQGRFDLSGLHTRSPRDQMQDHDMTLLMPKSTGNISVMAVLNRFDHSSALAIQDVLASELFNEVIQHVIIPIGPGHWRGAYLTKPSKDGVIYDLELFDPYGRSGGSAIKDYTLNLLEQCGINRELIRINYSGPAHPQGDAYSCGDFTCAYSHKKMQELGAPKGSYNNNLIATLDNLGNQYDALRMATRAEIQLILEGRRVNPSPVESVGSSDETIKNPEQPESPIVPILPHLRDDAVKPEMDQGTHTAKIKPAIKSSSDGITTEITNLSSGARIGIEAGSVAGATGIGALIGGLIGFFALPIVGALVGSLVGAGIGLLLSTAAAGLGRLLWSNDAGNHQKSSLKSDNNEAAASKSNSCAMRDLPKQELAADQEPIISPPLFQPSSPQTPRDADNTVENSPNGPK</sequence>
<accession>A0A378K2T6</accession>
<feature type="compositionally biased region" description="Polar residues" evidence="1">
    <location>
        <begin position="436"/>
        <end position="456"/>
    </location>
</feature>
<organism evidence="5 7">
    <name type="scientific">Legionella moravica</name>
    <dbReference type="NCBI Taxonomy" id="39962"/>
    <lineage>
        <taxon>Bacteria</taxon>
        <taxon>Pseudomonadati</taxon>
        <taxon>Pseudomonadota</taxon>
        <taxon>Gammaproteobacteria</taxon>
        <taxon>Legionellales</taxon>
        <taxon>Legionellaceae</taxon>
        <taxon>Legionella</taxon>
    </lineage>
</organism>
<feature type="domain" description="Legionella ubiquitin-specific protease A" evidence="3">
    <location>
        <begin position="114"/>
        <end position="290"/>
    </location>
</feature>
<dbReference type="Pfam" id="PF18242">
    <property type="entry name" value="LupA"/>
    <property type="match status" value="1"/>
</dbReference>
<feature type="region of interest" description="Disordered" evidence="1">
    <location>
        <begin position="90"/>
        <end position="114"/>
    </location>
</feature>
<keyword evidence="2" id="KW-1133">Transmembrane helix</keyword>
<evidence type="ECO:0000313" key="6">
    <source>
        <dbReference type="Proteomes" id="UP000054985"/>
    </source>
</evidence>
<dbReference type="Proteomes" id="UP000054985">
    <property type="component" value="Unassembled WGS sequence"/>
</dbReference>
<dbReference type="RefSeq" id="WP_051190532.1">
    <property type="nucleotide sequence ID" value="NZ_CAAAJG010000018.1"/>
</dbReference>
<dbReference type="InterPro" id="IPR040938">
    <property type="entry name" value="LupA"/>
</dbReference>
<evidence type="ECO:0000313" key="7">
    <source>
        <dbReference type="Proteomes" id="UP000254040"/>
    </source>
</evidence>
<reference evidence="4 6" key="1">
    <citation type="submission" date="2015-11" db="EMBL/GenBank/DDBJ databases">
        <title>Genomic analysis of 38 Legionella species identifies large and diverse effector repertoires.</title>
        <authorList>
            <person name="Burstein D."/>
            <person name="Amaro F."/>
            <person name="Zusman T."/>
            <person name="Lifshitz Z."/>
            <person name="Cohen O."/>
            <person name="Gilbert J.A."/>
            <person name="Pupko T."/>
            <person name="Shuman H.A."/>
            <person name="Segal G."/>
        </authorList>
    </citation>
    <scope>NUCLEOTIDE SEQUENCE [LARGE SCALE GENOMIC DNA]</scope>
    <source>
        <strain evidence="4 6">ATCC 43877</strain>
    </source>
</reference>
<keyword evidence="2" id="KW-0812">Transmembrane</keyword>
<evidence type="ECO:0000313" key="5">
    <source>
        <dbReference type="EMBL" id="STX64002.1"/>
    </source>
</evidence>
<proteinExistence type="predicted"/>
<feature type="compositionally biased region" description="Polar residues" evidence="1">
    <location>
        <begin position="493"/>
        <end position="502"/>
    </location>
</feature>
<keyword evidence="2" id="KW-0472">Membrane</keyword>
<name>A0A378K2T6_9GAMM</name>
<evidence type="ECO:0000256" key="2">
    <source>
        <dbReference type="SAM" id="Phobius"/>
    </source>
</evidence>
<dbReference type="OrthoDB" id="5654331at2"/>
<feature type="transmembrane region" description="Helical" evidence="2">
    <location>
        <begin position="408"/>
        <end position="429"/>
    </location>
</feature>
<dbReference type="EMBL" id="LNYN01000019">
    <property type="protein sequence ID" value="KTD34741.1"/>
    <property type="molecule type" value="Genomic_DNA"/>
</dbReference>
<dbReference type="Proteomes" id="UP000254040">
    <property type="component" value="Unassembled WGS sequence"/>
</dbReference>
<evidence type="ECO:0000256" key="1">
    <source>
        <dbReference type="SAM" id="MobiDB-lite"/>
    </source>
</evidence>
<evidence type="ECO:0000259" key="3">
    <source>
        <dbReference type="Pfam" id="PF18242"/>
    </source>
</evidence>
<feature type="region of interest" description="Disordered" evidence="1">
    <location>
        <begin position="436"/>
        <end position="502"/>
    </location>
</feature>
<reference evidence="5 7" key="2">
    <citation type="submission" date="2018-06" db="EMBL/GenBank/DDBJ databases">
        <authorList>
            <consortium name="Pathogen Informatics"/>
            <person name="Doyle S."/>
        </authorList>
    </citation>
    <scope>NUCLEOTIDE SEQUENCE [LARGE SCALE GENOMIC DNA]</scope>
    <source>
        <strain evidence="5 7">NCTC12239</strain>
    </source>
</reference>
<dbReference type="AlphaFoldDB" id="A0A378K2T6"/>
<dbReference type="EMBL" id="UGOG01000001">
    <property type="protein sequence ID" value="STX64002.1"/>
    <property type="molecule type" value="Genomic_DNA"/>
</dbReference>
<keyword evidence="6" id="KW-1185">Reference proteome</keyword>